<comment type="function">
    <text evidence="1">Probable oxidoreductase that may play a role as regulator of mitochondrial function.</text>
</comment>
<dbReference type="GO" id="GO:0005829">
    <property type="term" value="C:cytosol"/>
    <property type="evidence" value="ECO:0007669"/>
    <property type="project" value="TreeGrafter"/>
</dbReference>
<comment type="caution">
    <text evidence="5">The sequence shown here is derived from an EMBL/GenBank/DDBJ whole genome shotgun (WGS) entry which is preliminary data.</text>
</comment>
<gene>
    <name evidence="5" type="ORF">N866_09090</name>
</gene>
<evidence type="ECO:0000256" key="3">
    <source>
        <dbReference type="ARBA" id="ARBA00040298"/>
    </source>
</evidence>
<protein>
    <recommendedName>
        <fullName evidence="3">Pyridine nucleotide-disulfide oxidoreductase domain-containing protein 2</fullName>
    </recommendedName>
</protein>
<comment type="subunit">
    <text evidence="2">Interacts with COX5B; this interaction may contribute to localize PYROXD2 to the inner face of the inner mitochondrial membrane.</text>
</comment>
<dbReference type="EMBL" id="AXCW01000027">
    <property type="protein sequence ID" value="EYR64533.1"/>
    <property type="molecule type" value="Genomic_DNA"/>
</dbReference>
<dbReference type="InterPro" id="IPR036188">
    <property type="entry name" value="FAD/NAD-bd_sf"/>
</dbReference>
<dbReference type="PANTHER" id="PTHR10668:SF103">
    <property type="entry name" value="PYRIDINE NUCLEOTIDE-DISULFIDE OXIDOREDUCTASE DOMAIN-CONTAINING PROTEIN 2"/>
    <property type="match status" value="1"/>
</dbReference>
<evidence type="ECO:0000259" key="4">
    <source>
        <dbReference type="Pfam" id="PF01593"/>
    </source>
</evidence>
<dbReference type="InterPro" id="IPR002937">
    <property type="entry name" value="Amino_oxidase"/>
</dbReference>
<dbReference type="PANTHER" id="PTHR10668">
    <property type="entry name" value="PHYTOENE DEHYDROGENASE"/>
    <property type="match status" value="1"/>
</dbReference>
<dbReference type="Gene3D" id="3.50.50.60">
    <property type="entry name" value="FAD/NAD(P)-binding domain"/>
    <property type="match status" value="2"/>
</dbReference>
<dbReference type="AlphaFoldDB" id="A0A021VTS7"/>
<feature type="domain" description="Amine oxidase" evidence="4">
    <location>
        <begin position="47"/>
        <end position="323"/>
    </location>
</feature>
<evidence type="ECO:0000256" key="2">
    <source>
        <dbReference type="ARBA" id="ARBA00038825"/>
    </source>
</evidence>
<sequence>MVLPGPVRRWRSRASTGRYRAAVSDDATTVPARARYDVVVVGGGHNGLTAAAYLAQAGRSVLLLEAADHLGGATQSARVFPGVDARLSRYSYLVSLLPAAVRDELGLRLELRRRRFSSYTPLPSDPARGLLVDNADDAATRRSFEAVGAGADVAAWHAFGARTAALARALFGTVTEPLPTAEEVRARLGAAWWTDLVERPLGELVERTFASDLVRGVVLTDALIGTFAGAHDASLVQNRCFLYHVIGGGTGDWDVPVGGMGAVAAELEAACGRAGVEVLTSARVTAVTTSSAAAEVTWQDDDGRERAVAADHVLAGCSPRDLDHLRGRVPEQEPEGAQLKVNMLLTRLPRLRDTAVDPAAAFAGTFHVNEGYAQLQRAYEEAAAGRVPTVPPSEIYCHSLTDASILGPEVRARGWHTLTLFGLHMPARLFHVDPEGARAQALAATLRSLDGVLAEPVEDCLATDADGRPCLEARTPVDLETDVGLPGGHIFHRDLSWPWLSPGHADAASLDPAARWGVATDDARILLCGAGAVRGGGVSGIPGRSAAMALLGR</sequence>
<dbReference type="Proteomes" id="UP000019753">
    <property type="component" value="Unassembled WGS sequence"/>
</dbReference>
<reference evidence="5 6" key="1">
    <citation type="submission" date="2014-01" db="EMBL/GenBank/DDBJ databases">
        <title>Actinotalea ferrariae CF5-4.</title>
        <authorList>
            <person name="Chen F."/>
            <person name="Li Y."/>
            <person name="Wang G."/>
        </authorList>
    </citation>
    <scope>NUCLEOTIDE SEQUENCE [LARGE SCALE GENOMIC DNA]</scope>
    <source>
        <strain evidence="5 6">CF5-4</strain>
    </source>
</reference>
<keyword evidence="6" id="KW-1185">Reference proteome</keyword>
<proteinExistence type="predicted"/>
<name>A0A021VTS7_9CELL</name>
<organism evidence="5 6">
    <name type="scientific">Actinotalea ferrariae CF5-4</name>
    <dbReference type="NCBI Taxonomy" id="948458"/>
    <lineage>
        <taxon>Bacteria</taxon>
        <taxon>Bacillati</taxon>
        <taxon>Actinomycetota</taxon>
        <taxon>Actinomycetes</taxon>
        <taxon>Micrococcales</taxon>
        <taxon>Cellulomonadaceae</taxon>
        <taxon>Actinotalea</taxon>
    </lineage>
</organism>
<dbReference type="SUPFAM" id="SSF51905">
    <property type="entry name" value="FAD/NAD(P)-binding domain"/>
    <property type="match status" value="1"/>
</dbReference>
<evidence type="ECO:0000313" key="5">
    <source>
        <dbReference type="EMBL" id="EYR64533.1"/>
    </source>
</evidence>
<evidence type="ECO:0000256" key="1">
    <source>
        <dbReference type="ARBA" id="ARBA00037217"/>
    </source>
</evidence>
<evidence type="ECO:0000313" key="6">
    <source>
        <dbReference type="Proteomes" id="UP000019753"/>
    </source>
</evidence>
<dbReference type="Pfam" id="PF01593">
    <property type="entry name" value="Amino_oxidase"/>
    <property type="match status" value="1"/>
</dbReference>
<accession>A0A021VTS7</accession>
<dbReference type="GO" id="GO:0016491">
    <property type="term" value="F:oxidoreductase activity"/>
    <property type="evidence" value="ECO:0007669"/>
    <property type="project" value="InterPro"/>
</dbReference>